<evidence type="ECO:0000256" key="1">
    <source>
        <dbReference type="PROSITE-ProRule" id="PRU00047"/>
    </source>
</evidence>
<keyword evidence="2" id="KW-0175">Coiled coil</keyword>
<reference evidence="5 6" key="2">
    <citation type="journal article" date="2017" name="Nature">
        <title>The Apostasia genome and the evolution of orchids.</title>
        <authorList>
            <person name="Zhang G.Q."/>
            <person name="Liu K.W."/>
            <person name="Li Z."/>
            <person name="Lohaus R."/>
            <person name="Hsiao Y.Y."/>
            <person name="Niu S.C."/>
            <person name="Wang J.Y."/>
            <person name="Lin Y.C."/>
            <person name="Xu Q."/>
            <person name="Chen L.J."/>
            <person name="Yoshida K."/>
            <person name="Fujiwara S."/>
            <person name="Wang Z.W."/>
            <person name="Zhang Y.Q."/>
            <person name="Mitsuda N."/>
            <person name="Wang M."/>
            <person name="Liu G.H."/>
            <person name="Pecoraro L."/>
            <person name="Huang H.X."/>
            <person name="Xiao X.J."/>
            <person name="Lin M."/>
            <person name="Wu X.Y."/>
            <person name="Wu W.L."/>
            <person name="Chen Y.Y."/>
            <person name="Chang S.B."/>
            <person name="Sakamoto S."/>
            <person name="Ohme-Takagi M."/>
            <person name="Yagi M."/>
            <person name="Zeng S.J."/>
            <person name="Shen C.Y."/>
            <person name="Yeh C.M."/>
            <person name="Luo Y.B."/>
            <person name="Tsai W.C."/>
            <person name="Van de Peer Y."/>
            <person name="Liu Z.J."/>
        </authorList>
    </citation>
    <scope>NUCLEOTIDE SEQUENCE [LARGE SCALE GENOMIC DNA]</scope>
    <source>
        <tissue evidence="5">The whole plant</tissue>
    </source>
</reference>
<keyword evidence="1" id="KW-0862">Zinc</keyword>
<keyword evidence="1" id="KW-0479">Metal-binding</keyword>
<dbReference type="Gene3D" id="4.10.60.10">
    <property type="entry name" value="Zinc finger, CCHC-type"/>
    <property type="match status" value="1"/>
</dbReference>
<gene>
    <name evidence="5" type="ORF">MA16_Dca005406</name>
</gene>
<dbReference type="InterPro" id="IPR001878">
    <property type="entry name" value="Znf_CCHC"/>
</dbReference>
<sequence length="415" mass="48401">MAFEPEFEHLINIADDPQNVLSQIRQIITLEDPYQGSTEEQNRAYLDLERLSCDQIKNMFEYMNDYKVLAAKSERMYISSELSEIFFKKMPPILGEEVEKAFKERLPGNTIGVLPRIKFTYQYLADLCKKAAIQRGIKDLSICKKIPVPGYYNQQKKYGLRKSKNYKGKPHDSHVRVIKNKNKPRSTKCRCYICGEEGHFARECKSKQGNMARAAIISNLDLPEEYDILSVDLDEEPSDAICSISEGEGANTLVHIRNALENTPDEFLFMMKEDLGWRQKVTLKPEQESCTNEWEFNKLIQGTFAKCTYCAINSNSKMRMHCPLCKITACPMCAFFYFSITIPKELMLQPYQTREKLIHELIKYSDHFVEENRRLKEQIEKLLSEQLEQSRKELQDHDASRSLRTKKQKFMKLKS</sequence>
<dbReference type="Proteomes" id="UP000233837">
    <property type="component" value="Unassembled WGS sequence"/>
</dbReference>
<dbReference type="GO" id="GO:0003676">
    <property type="term" value="F:nucleic acid binding"/>
    <property type="evidence" value="ECO:0007669"/>
    <property type="project" value="InterPro"/>
</dbReference>
<keyword evidence="6" id="KW-1185">Reference proteome</keyword>
<accession>A0A2I0X3D3</accession>
<evidence type="ECO:0000313" key="5">
    <source>
        <dbReference type="EMBL" id="PKU82401.1"/>
    </source>
</evidence>
<evidence type="ECO:0000256" key="3">
    <source>
        <dbReference type="SAM" id="MobiDB-lite"/>
    </source>
</evidence>
<protein>
    <recommendedName>
        <fullName evidence="4">CCHC-type domain-containing protein</fullName>
    </recommendedName>
</protein>
<dbReference type="AlphaFoldDB" id="A0A2I0X3D3"/>
<dbReference type="SMART" id="SM00343">
    <property type="entry name" value="ZnF_C2HC"/>
    <property type="match status" value="1"/>
</dbReference>
<dbReference type="EMBL" id="KZ502191">
    <property type="protein sequence ID" value="PKU82401.1"/>
    <property type="molecule type" value="Genomic_DNA"/>
</dbReference>
<dbReference type="GO" id="GO:0008270">
    <property type="term" value="F:zinc ion binding"/>
    <property type="evidence" value="ECO:0007669"/>
    <property type="project" value="UniProtKB-KW"/>
</dbReference>
<dbReference type="Pfam" id="PF22909">
    <property type="entry name" value="Caulimovir_coat_dom"/>
    <property type="match status" value="1"/>
</dbReference>
<evidence type="ECO:0000259" key="4">
    <source>
        <dbReference type="PROSITE" id="PS50158"/>
    </source>
</evidence>
<dbReference type="InterPro" id="IPR036875">
    <property type="entry name" value="Znf_CCHC_sf"/>
</dbReference>
<feature type="compositionally biased region" description="Basic residues" evidence="3">
    <location>
        <begin position="403"/>
        <end position="415"/>
    </location>
</feature>
<dbReference type="PROSITE" id="PS50158">
    <property type="entry name" value="ZF_CCHC"/>
    <property type="match status" value="1"/>
</dbReference>
<organism evidence="5 6">
    <name type="scientific">Dendrobium catenatum</name>
    <dbReference type="NCBI Taxonomy" id="906689"/>
    <lineage>
        <taxon>Eukaryota</taxon>
        <taxon>Viridiplantae</taxon>
        <taxon>Streptophyta</taxon>
        <taxon>Embryophyta</taxon>
        <taxon>Tracheophyta</taxon>
        <taxon>Spermatophyta</taxon>
        <taxon>Magnoliopsida</taxon>
        <taxon>Liliopsida</taxon>
        <taxon>Asparagales</taxon>
        <taxon>Orchidaceae</taxon>
        <taxon>Epidendroideae</taxon>
        <taxon>Malaxideae</taxon>
        <taxon>Dendrobiinae</taxon>
        <taxon>Dendrobium</taxon>
    </lineage>
</organism>
<name>A0A2I0X3D3_9ASPA</name>
<feature type="domain" description="CCHC-type" evidence="4">
    <location>
        <begin position="190"/>
        <end position="206"/>
    </location>
</feature>
<evidence type="ECO:0000256" key="2">
    <source>
        <dbReference type="SAM" id="Coils"/>
    </source>
</evidence>
<dbReference type="SUPFAM" id="SSF57756">
    <property type="entry name" value="Retrovirus zinc finger-like domains"/>
    <property type="match status" value="1"/>
</dbReference>
<evidence type="ECO:0000313" key="6">
    <source>
        <dbReference type="Proteomes" id="UP000233837"/>
    </source>
</evidence>
<dbReference type="Pfam" id="PF00098">
    <property type="entry name" value="zf-CCHC"/>
    <property type="match status" value="1"/>
</dbReference>
<keyword evidence="1" id="KW-0863">Zinc-finger</keyword>
<reference evidence="5 6" key="1">
    <citation type="journal article" date="2016" name="Sci. Rep.">
        <title>The Dendrobium catenatum Lindl. genome sequence provides insights into polysaccharide synthase, floral development and adaptive evolution.</title>
        <authorList>
            <person name="Zhang G.Q."/>
            <person name="Xu Q."/>
            <person name="Bian C."/>
            <person name="Tsai W.C."/>
            <person name="Yeh C.M."/>
            <person name="Liu K.W."/>
            <person name="Yoshida K."/>
            <person name="Zhang L.S."/>
            <person name="Chang S.B."/>
            <person name="Chen F."/>
            <person name="Shi Y."/>
            <person name="Su Y.Y."/>
            <person name="Zhang Y.Q."/>
            <person name="Chen L.J."/>
            <person name="Yin Y."/>
            <person name="Lin M."/>
            <person name="Huang H."/>
            <person name="Deng H."/>
            <person name="Wang Z.W."/>
            <person name="Zhu S.L."/>
            <person name="Zhao X."/>
            <person name="Deng C."/>
            <person name="Niu S.C."/>
            <person name="Huang J."/>
            <person name="Wang M."/>
            <person name="Liu G.H."/>
            <person name="Yang H.J."/>
            <person name="Xiao X.J."/>
            <person name="Hsiao Y.Y."/>
            <person name="Wu W.L."/>
            <person name="Chen Y.Y."/>
            <person name="Mitsuda N."/>
            <person name="Ohme-Takagi M."/>
            <person name="Luo Y.B."/>
            <person name="Van de Peer Y."/>
            <person name="Liu Z.J."/>
        </authorList>
    </citation>
    <scope>NUCLEOTIDE SEQUENCE [LARGE SCALE GENOMIC DNA]</scope>
    <source>
        <tissue evidence="5">The whole plant</tissue>
    </source>
</reference>
<proteinExistence type="predicted"/>
<feature type="region of interest" description="Disordered" evidence="3">
    <location>
        <begin position="393"/>
        <end position="415"/>
    </location>
</feature>
<feature type="coiled-coil region" evidence="2">
    <location>
        <begin position="365"/>
        <end position="392"/>
    </location>
</feature>